<evidence type="ECO:0000313" key="1">
    <source>
        <dbReference type="EMBL" id="MFC4408840.1"/>
    </source>
</evidence>
<evidence type="ECO:0000313" key="2">
    <source>
        <dbReference type="Proteomes" id="UP001595817"/>
    </source>
</evidence>
<sequence>MEVALMEVHFETRYCLSDNGKFIADDPSYWVPIMQYFFKQSDNIAIHCWTGEEKVNEEIRHEFTELSIKHDMYMTIYEGRLAEKIIDFLTKNPQDEDGQIKWFSIFLYLNNNCHFSSEHFGTEFHANNLNVEQFEYIKSILPKDTNFTTWD</sequence>
<protein>
    <submittedName>
        <fullName evidence="1">Uncharacterized protein</fullName>
    </submittedName>
</protein>
<reference evidence="2" key="1">
    <citation type="journal article" date="2019" name="Int. J. Syst. Evol. Microbiol.">
        <title>The Global Catalogue of Microorganisms (GCM) 10K type strain sequencing project: providing services to taxonomists for standard genome sequencing and annotation.</title>
        <authorList>
            <consortium name="The Broad Institute Genomics Platform"/>
            <consortium name="The Broad Institute Genome Sequencing Center for Infectious Disease"/>
            <person name="Wu L."/>
            <person name="Ma J."/>
        </authorList>
    </citation>
    <scope>NUCLEOTIDE SEQUENCE [LARGE SCALE GENOMIC DNA]</scope>
    <source>
        <strain evidence="2">CCUG 59778</strain>
    </source>
</reference>
<dbReference type="EMBL" id="JBHSEC010000001">
    <property type="protein sequence ID" value="MFC4408840.1"/>
    <property type="molecule type" value="Genomic_DNA"/>
</dbReference>
<keyword evidence="2" id="KW-1185">Reference proteome</keyword>
<comment type="caution">
    <text evidence="1">The sequence shown here is derived from an EMBL/GenBank/DDBJ whole genome shotgun (WGS) entry which is preliminary data.</text>
</comment>
<accession>A0ABV8WZZ8</accession>
<name>A0ABV8WZZ8_9LACT</name>
<proteinExistence type="predicted"/>
<gene>
    <name evidence="1" type="ORF">ACFOZY_00180</name>
</gene>
<dbReference type="Proteomes" id="UP001595817">
    <property type="component" value="Unassembled WGS sequence"/>
</dbReference>
<organism evidence="1 2">
    <name type="scientific">Chungangia koreensis</name>
    <dbReference type="NCBI Taxonomy" id="752657"/>
    <lineage>
        <taxon>Bacteria</taxon>
        <taxon>Bacillati</taxon>
        <taxon>Bacillota</taxon>
        <taxon>Bacilli</taxon>
        <taxon>Lactobacillales</taxon>
        <taxon>Chungangia</taxon>
    </lineage>
</organism>